<dbReference type="GeneTree" id="ENSGT00960000190482"/>
<evidence type="ECO:0000256" key="2">
    <source>
        <dbReference type="SAM" id="MobiDB-lite"/>
    </source>
</evidence>
<organism evidence="4 5">
    <name type="scientific">Salvator merianae</name>
    <name type="common">Argentine black and white tegu</name>
    <name type="synonym">Tupinambis merianae</name>
    <dbReference type="NCBI Taxonomy" id="96440"/>
    <lineage>
        <taxon>Eukaryota</taxon>
        <taxon>Metazoa</taxon>
        <taxon>Chordata</taxon>
        <taxon>Craniata</taxon>
        <taxon>Vertebrata</taxon>
        <taxon>Euteleostomi</taxon>
        <taxon>Lepidosauria</taxon>
        <taxon>Squamata</taxon>
        <taxon>Bifurcata</taxon>
        <taxon>Unidentata</taxon>
        <taxon>Episquamata</taxon>
        <taxon>Laterata</taxon>
        <taxon>Teiioidea</taxon>
        <taxon>Teiidae</taxon>
        <taxon>Salvator</taxon>
    </lineage>
</organism>
<dbReference type="GO" id="GO:0000775">
    <property type="term" value="C:chromosome, centromeric region"/>
    <property type="evidence" value="ECO:0007669"/>
    <property type="project" value="InterPro"/>
</dbReference>
<feature type="region of interest" description="Disordered" evidence="2">
    <location>
        <begin position="53"/>
        <end position="84"/>
    </location>
</feature>
<name>A0A8D0C2Q3_SALMN</name>
<dbReference type="GO" id="GO:0005634">
    <property type="term" value="C:nucleus"/>
    <property type="evidence" value="ECO:0007669"/>
    <property type="project" value="TreeGrafter"/>
</dbReference>
<dbReference type="GO" id="GO:0051310">
    <property type="term" value="P:metaphase chromosome alignment"/>
    <property type="evidence" value="ECO:0007669"/>
    <property type="project" value="TreeGrafter"/>
</dbReference>
<dbReference type="InterPro" id="IPR043513">
    <property type="entry name" value="Cenp-F"/>
</dbReference>
<feature type="coiled-coil region" evidence="1">
    <location>
        <begin position="20"/>
        <end position="47"/>
    </location>
</feature>
<protein>
    <recommendedName>
        <fullName evidence="3">Centromere protein Cenp-F N-terminal domain-containing protein</fullName>
    </recommendedName>
</protein>
<dbReference type="GO" id="GO:0010389">
    <property type="term" value="P:regulation of G2/M transition of mitotic cell cycle"/>
    <property type="evidence" value="ECO:0007669"/>
    <property type="project" value="TreeGrafter"/>
</dbReference>
<dbReference type="InterPro" id="IPR018463">
    <property type="entry name" value="Centromere_CenpF_N"/>
</dbReference>
<keyword evidence="1" id="KW-0175">Coiled coil</keyword>
<evidence type="ECO:0000256" key="1">
    <source>
        <dbReference type="SAM" id="Coils"/>
    </source>
</evidence>
<dbReference type="AlphaFoldDB" id="A0A8D0C2Q3"/>
<dbReference type="OMA" id="NITCFIL"/>
<dbReference type="PANTHER" id="PTHR18874:SF10">
    <property type="entry name" value="CENTROMERE PROTEIN F"/>
    <property type="match status" value="1"/>
</dbReference>
<proteinExistence type="predicted"/>
<dbReference type="GO" id="GO:0008017">
    <property type="term" value="F:microtubule binding"/>
    <property type="evidence" value="ECO:0007669"/>
    <property type="project" value="InterPro"/>
</dbReference>
<evidence type="ECO:0000313" key="5">
    <source>
        <dbReference type="Proteomes" id="UP000694421"/>
    </source>
</evidence>
<dbReference type="GO" id="GO:0070840">
    <property type="term" value="F:dynein complex binding"/>
    <property type="evidence" value="ECO:0007669"/>
    <property type="project" value="TreeGrafter"/>
</dbReference>
<dbReference type="PANTHER" id="PTHR18874">
    <property type="entry name" value="CMF/LEK/CENP CELL DIVISION-RELATED"/>
    <property type="match status" value="1"/>
</dbReference>
<keyword evidence="5" id="KW-1185">Reference proteome</keyword>
<evidence type="ECO:0000313" key="4">
    <source>
        <dbReference type="Ensembl" id="ENSSMRP00000013303.1"/>
    </source>
</evidence>
<dbReference type="Pfam" id="PF10481">
    <property type="entry name" value="CENP-F_N"/>
    <property type="match status" value="1"/>
</dbReference>
<dbReference type="Ensembl" id="ENSSMRT00000015485.1">
    <property type="protein sequence ID" value="ENSSMRP00000013303.1"/>
    <property type="gene ID" value="ENSSMRG00000010338.1"/>
</dbReference>
<dbReference type="Proteomes" id="UP000694421">
    <property type="component" value="Unplaced"/>
</dbReference>
<reference evidence="4" key="1">
    <citation type="submission" date="2025-08" db="UniProtKB">
        <authorList>
            <consortium name="Ensembl"/>
        </authorList>
    </citation>
    <scope>IDENTIFICATION</scope>
</reference>
<dbReference type="GO" id="GO:0000922">
    <property type="term" value="C:spindle pole"/>
    <property type="evidence" value="ECO:0007669"/>
    <property type="project" value="TreeGrafter"/>
</dbReference>
<dbReference type="GO" id="GO:0000278">
    <property type="term" value="P:mitotic cell cycle"/>
    <property type="evidence" value="ECO:0007669"/>
    <property type="project" value="TreeGrafter"/>
</dbReference>
<feature type="domain" description="Centromere protein Cenp-F N-terminal" evidence="3">
    <location>
        <begin position="1"/>
        <end position="58"/>
    </location>
</feature>
<accession>A0A8D0C2Q3</accession>
<sequence>MSWPDEEWKVGLPAQALRAVLELEQRLERLQKEGRQKQVQLDTLEAVMYKQRQKVSGEGGHPTEGAPAPIQTWPGVEISRKGPS</sequence>
<reference evidence="4" key="2">
    <citation type="submission" date="2025-09" db="UniProtKB">
        <authorList>
            <consortium name="Ensembl"/>
        </authorList>
    </citation>
    <scope>IDENTIFICATION</scope>
</reference>
<evidence type="ECO:0000259" key="3">
    <source>
        <dbReference type="Pfam" id="PF10481"/>
    </source>
</evidence>